<comment type="cofactor">
    <cofactor evidence="1">
        <name>thiamine diphosphate</name>
        <dbReference type="ChEBI" id="CHEBI:58937"/>
    </cofactor>
</comment>
<evidence type="ECO:0000313" key="5">
    <source>
        <dbReference type="EMBL" id="MBK5929149.1"/>
    </source>
</evidence>
<dbReference type="CDD" id="cd07033">
    <property type="entry name" value="TPP_PYR_DXS_TK_like"/>
    <property type="match status" value="1"/>
</dbReference>
<dbReference type="InterPro" id="IPR051157">
    <property type="entry name" value="PDH/Transketolase"/>
</dbReference>
<dbReference type="Pfam" id="PF02780">
    <property type="entry name" value="Transketolase_C"/>
    <property type="match status" value="1"/>
</dbReference>
<keyword evidence="6" id="KW-1185">Reference proteome</keyword>
<evidence type="ECO:0000256" key="3">
    <source>
        <dbReference type="ARBA" id="ARBA00023052"/>
    </source>
</evidence>
<dbReference type="Gene3D" id="3.40.50.920">
    <property type="match status" value="1"/>
</dbReference>
<reference evidence="5" key="1">
    <citation type="submission" date="2017-05" db="EMBL/GenBank/DDBJ databases">
        <authorList>
            <person name="Imhoff J.F."/>
            <person name="Rahn T."/>
            <person name="Kuenzel S."/>
            <person name="Neulinger S.C."/>
        </authorList>
    </citation>
    <scope>NUCLEOTIDE SEQUENCE</scope>
    <source>
        <strain evidence="5">DSM 4395</strain>
    </source>
</reference>
<dbReference type="InterPro" id="IPR033248">
    <property type="entry name" value="Transketolase_C"/>
</dbReference>
<evidence type="ECO:0000313" key="6">
    <source>
        <dbReference type="Proteomes" id="UP001296967"/>
    </source>
</evidence>
<dbReference type="PANTHER" id="PTHR43825">
    <property type="entry name" value="PYRUVATE DEHYDROGENASE E1 COMPONENT"/>
    <property type="match status" value="1"/>
</dbReference>
<gene>
    <name evidence="5" type="ORF">CCR82_01010</name>
</gene>
<dbReference type="SMART" id="SM00861">
    <property type="entry name" value="Transket_pyr"/>
    <property type="match status" value="1"/>
</dbReference>
<sequence length="344" mass="37229">MIELVTRPHRSNLLRWAAKRSEVLVLGADLTASCEADGFRDQFPERFFSFGMAEQNMLGFAAGLAREGFFPYIHTFSVFITRRPFDQLAMSIAYPNLPVRLIGFLPGLTTPGGVTHQAIDDIALMRALPNMTVLEAGDATEVESMLDAAQAIEGPVYVRQLRGEVPRLFPSEQPLRFGRARLLGSGTDLAVISAGICTEEALSAVAALRSRGVATSHLHVSTLKPFDDPRLLEQIANARYGAITIENHSIIGGLGSALAEQLAEQGIGRRLIRLGLRDTYAHGASKPYLMREYGLDARALVHAAETLIDASLGIDDAVLAEHAAAVRGAAQRETLAKADKTEDL</sequence>
<dbReference type="InterPro" id="IPR029061">
    <property type="entry name" value="THDP-binding"/>
</dbReference>
<organism evidence="5 6">
    <name type="scientific">Halochromatium salexigens</name>
    <name type="common">Chromatium salexigens</name>
    <dbReference type="NCBI Taxonomy" id="49447"/>
    <lineage>
        <taxon>Bacteria</taxon>
        <taxon>Pseudomonadati</taxon>
        <taxon>Pseudomonadota</taxon>
        <taxon>Gammaproteobacteria</taxon>
        <taxon>Chromatiales</taxon>
        <taxon>Chromatiaceae</taxon>
        <taxon>Halochromatium</taxon>
    </lineage>
</organism>
<dbReference type="Pfam" id="PF02779">
    <property type="entry name" value="Transket_pyr"/>
    <property type="match status" value="1"/>
</dbReference>
<dbReference type="AlphaFoldDB" id="A0AAJ0UCS4"/>
<evidence type="ECO:0000256" key="1">
    <source>
        <dbReference type="ARBA" id="ARBA00001964"/>
    </source>
</evidence>
<dbReference type="SUPFAM" id="SSF52922">
    <property type="entry name" value="TK C-terminal domain-like"/>
    <property type="match status" value="1"/>
</dbReference>
<reference evidence="5" key="2">
    <citation type="journal article" date="2020" name="Microorganisms">
        <title>Osmotic Adaptation and Compatible Solute Biosynthesis of Phototrophic Bacteria as Revealed from Genome Analyses.</title>
        <authorList>
            <person name="Imhoff J.F."/>
            <person name="Rahn T."/>
            <person name="Kunzel S."/>
            <person name="Keller A."/>
            <person name="Neulinger S.C."/>
        </authorList>
    </citation>
    <scope>NUCLEOTIDE SEQUENCE</scope>
    <source>
        <strain evidence="5">DSM 4395</strain>
    </source>
</reference>
<dbReference type="InterPro" id="IPR009014">
    <property type="entry name" value="Transketo_C/PFOR_II"/>
</dbReference>
<dbReference type="Gene3D" id="3.40.50.970">
    <property type="match status" value="1"/>
</dbReference>
<dbReference type="PANTHER" id="PTHR43825:SF1">
    <property type="entry name" value="TRANSKETOLASE-LIKE PYRIMIDINE-BINDING DOMAIN-CONTAINING PROTEIN"/>
    <property type="match status" value="1"/>
</dbReference>
<dbReference type="RefSeq" id="WP_207190888.1">
    <property type="nucleotide sequence ID" value="NZ_NHSF01000008.1"/>
</dbReference>
<dbReference type="FunFam" id="3.40.50.970:FF:000129">
    <property type="entry name" value="Transketolase"/>
    <property type="match status" value="1"/>
</dbReference>
<feature type="domain" description="Transketolase-like pyrimidine-binding" evidence="4">
    <location>
        <begin position="4"/>
        <end position="167"/>
    </location>
</feature>
<name>A0AAJ0UCS4_HALSE</name>
<comment type="similarity">
    <text evidence="2">Belongs to the transketolase family.</text>
</comment>
<dbReference type="Proteomes" id="UP001296967">
    <property type="component" value="Unassembled WGS sequence"/>
</dbReference>
<evidence type="ECO:0000259" key="4">
    <source>
        <dbReference type="SMART" id="SM00861"/>
    </source>
</evidence>
<dbReference type="EMBL" id="NHSF01000008">
    <property type="protein sequence ID" value="MBK5929149.1"/>
    <property type="molecule type" value="Genomic_DNA"/>
</dbReference>
<dbReference type="InterPro" id="IPR005475">
    <property type="entry name" value="Transketolase-like_Pyr-bd"/>
</dbReference>
<comment type="caution">
    <text evidence="5">The sequence shown here is derived from an EMBL/GenBank/DDBJ whole genome shotgun (WGS) entry which is preliminary data.</text>
</comment>
<keyword evidence="3" id="KW-0786">Thiamine pyrophosphate</keyword>
<proteinExistence type="inferred from homology"/>
<protein>
    <submittedName>
        <fullName evidence="5">Transketolase</fullName>
    </submittedName>
</protein>
<accession>A0AAJ0UCS4</accession>
<evidence type="ECO:0000256" key="2">
    <source>
        <dbReference type="ARBA" id="ARBA00007131"/>
    </source>
</evidence>
<dbReference type="SUPFAM" id="SSF52518">
    <property type="entry name" value="Thiamin diphosphate-binding fold (THDP-binding)"/>
    <property type="match status" value="1"/>
</dbReference>